<dbReference type="AlphaFoldDB" id="A0A223AQN2"/>
<evidence type="ECO:0000259" key="13">
    <source>
        <dbReference type="PROSITE" id="PS50880"/>
    </source>
</evidence>
<keyword evidence="1 11" id="KW-0963">Cytoplasm</keyword>
<dbReference type="InterPro" id="IPR025156">
    <property type="entry name" value="RNase_M5_C"/>
</dbReference>
<dbReference type="Pfam" id="PF01751">
    <property type="entry name" value="Toprim"/>
    <property type="match status" value="1"/>
</dbReference>
<dbReference type="SMART" id="SM00493">
    <property type="entry name" value="TOPRIM"/>
    <property type="match status" value="1"/>
</dbReference>
<dbReference type="GO" id="GO:0046872">
    <property type="term" value="F:metal ion binding"/>
    <property type="evidence" value="ECO:0007669"/>
    <property type="project" value="UniProtKB-KW"/>
</dbReference>
<feature type="domain" description="Toprim" evidence="13">
    <location>
        <begin position="16"/>
        <end position="103"/>
    </location>
</feature>
<keyword evidence="2 11" id="KW-0690">Ribosome biogenesis</keyword>
<comment type="subcellular location">
    <subcellularLocation>
        <location evidence="11">Cytoplasm</location>
    </subcellularLocation>
</comment>
<evidence type="ECO:0000256" key="12">
    <source>
        <dbReference type="NCBIfam" id="TIGR00334"/>
    </source>
</evidence>
<dbReference type="PANTHER" id="PTHR39156:SF1">
    <property type="entry name" value="RIBONUCLEASE M5"/>
    <property type="match status" value="1"/>
</dbReference>
<dbReference type="InterPro" id="IPR006171">
    <property type="entry name" value="TOPRIM_dom"/>
</dbReference>
<comment type="function">
    <text evidence="11">Required for correct processing of both the 5' and 3' ends of 5S rRNA precursor. Cleaves both sides of a double-stranded region yielding mature 5S rRNA in one step.</text>
</comment>
<comment type="similarity">
    <text evidence="11">Belongs to the ribonuclease M5 family.</text>
</comment>
<reference evidence="15" key="1">
    <citation type="submission" date="2016-05" db="EMBL/GenBank/DDBJ databases">
        <authorList>
            <person name="Holder M.E."/>
            <person name="Ajami N.J."/>
            <person name="Petrosino J.F."/>
        </authorList>
    </citation>
    <scope>NUCLEOTIDE SEQUENCE [LARGE SCALE GENOMIC DNA]</scope>
    <source>
        <strain evidence="15">ATCC 700696</strain>
    </source>
</reference>
<dbReference type="PROSITE" id="PS50880">
    <property type="entry name" value="TOPRIM"/>
    <property type="match status" value="1"/>
</dbReference>
<evidence type="ECO:0000256" key="2">
    <source>
        <dbReference type="ARBA" id="ARBA00022517"/>
    </source>
</evidence>
<dbReference type="GO" id="GO:0006364">
    <property type="term" value="P:rRNA processing"/>
    <property type="evidence" value="ECO:0007669"/>
    <property type="project" value="UniProtKB-UniRule"/>
</dbReference>
<dbReference type="OrthoDB" id="9791329at2"/>
<keyword evidence="5" id="KW-0479">Metal-binding</keyword>
<keyword evidence="10 11" id="KW-0694">RNA-binding</keyword>
<dbReference type="Proteomes" id="UP000214689">
    <property type="component" value="Chromosome"/>
</dbReference>
<evidence type="ECO:0000256" key="9">
    <source>
        <dbReference type="ARBA" id="ARBA00022842"/>
    </source>
</evidence>
<accession>A0A223AQN2</accession>
<gene>
    <name evidence="11" type="primary">rnmV</name>
    <name evidence="14" type="ORF">AXF17_01515</name>
</gene>
<evidence type="ECO:0000256" key="6">
    <source>
        <dbReference type="ARBA" id="ARBA00022730"/>
    </source>
</evidence>
<dbReference type="GO" id="GO:0043822">
    <property type="term" value="F:ribonuclease M5 activity"/>
    <property type="evidence" value="ECO:0007669"/>
    <property type="project" value="UniProtKB-UniRule"/>
</dbReference>
<dbReference type="CDD" id="cd01027">
    <property type="entry name" value="TOPRIM_RNase_M5_like"/>
    <property type="match status" value="1"/>
</dbReference>
<dbReference type="EC" id="3.1.26.8" evidence="11 12"/>
<dbReference type="RefSeq" id="WP_094233497.1">
    <property type="nucleotide sequence ID" value="NZ_CP016199.1"/>
</dbReference>
<evidence type="ECO:0000256" key="8">
    <source>
        <dbReference type="ARBA" id="ARBA00022801"/>
    </source>
</evidence>
<protein>
    <recommendedName>
        <fullName evidence="11 12">Ribonuclease M5</fullName>
        <ecNumber evidence="11 12">3.1.26.8</ecNumber>
    </recommendedName>
    <alternativeName>
        <fullName evidence="11">RNase M5</fullName>
    </alternativeName>
    <alternativeName>
        <fullName evidence="11">Ribosomal RNA terminal maturase M5</fullName>
    </alternativeName>
</protein>
<name>A0A223AQN2_9FIRM</name>
<dbReference type="SUPFAM" id="SSF110455">
    <property type="entry name" value="Toprim domain"/>
    <property type="match status" value="1"/>
</dbReference>
<evidence type="ECO:0000313" key="15">
    <source>
        <dbReference type="Proteomes" id="UP000214689"/>
    </source>
</evidence>
<sequence>MQKISNSDNGEKLKIREAIIVEGRDDINAVSKACDALIIATHGFGITRETWALIEKAYNEKGIIILTDPDFSGEEIRRKLSAKFPKALQAYLPKAEATKSDDIGVENATPRAIREALMKIHDITKSDGQRHITMKDLSELELVGGQKASALRESVGAELGIGYGNGKAFLKKLNGFGITREELEAALLKAQAK</sequence>
<keyword evidence="8 11" id="KW-0378">Hydrolase</keyword>
<keyword evidence="15" id="KW-1185">Reference proteome</keyword>
<evidence type="ECO:0000256" key="11">
    <source>
        <dbReference type="HAMAP-Rule" id="MF_01469"/>
    </source>
</evidence>
<evidence type="ECO:0000256" key="1">
    <source>
        <dbReference type="ARBA" id="ARBA00022490"/>
    </source>
</evidence>
<evidence type="ECO:0000256" key="10">
    <source>
        <dbReference type="ARBA" id="ARBA00022884"/>
    </source>
</evidence>
<keyword evidence="9" id="KW-0460">Magnesium</keyword>
<dbReference type="HAMAP" id="MF_01469">
    <property type="entry name" value="RNase_M5"/>
    <property type="match status" value="1"/>
</dbReference>
<evidence type="ECO:0000256" key="3">
    <source>
        <dbReference type="ARBA" id="ARBA00022552"/>
    </source>
</evidence>
<dbReference type="InterPro" id="IPR034141">
    <property type="entry name" value="TOPRIM_RNase_M5-like"/>
</dbReference>
<keyword evidence="6 11" id="KW-0699">rRNA-binding</keyword>
<keyword evidence="3 11" id="KW-0698">rRNA processing</keyword>
<proteinExistence type="inferred from homology"/>
<dbReference type="NCBIfam" id="TIGR00334">
    <property type="entry name" value="5S_RNA_mat_M5"/>
    <property type="match status" value="1"/>
</dbReference>
<keyword evidence="4 11" id="KW-0540">Nuclease</keyword>
<dbReference type="GO" id="GO:0005737">
    <property type="term" value="C:cytoplasm"/>
    <property type="evidence" value="ECO:0007669"/>
    <property type="project" value="UniProtKB-SubCell"/>
</dbReference>
<keyword evidence="7 11" id="KW-0255">Endonuclease</keyword>
<dbReference type="InterPro" id="IPR004466">
    <property type="entry name" value="RNase_M5"/>
</dbReference>
<dbReference type="GO" id="GO:0019843">
    <property type="term" value="F:rRNA binding"/>
    <property type="evidence" value="ECO:0007669"/>
    <property type="project" value="UniProtKB-KW"/>
</dbReference>
<dbReference type="EMBL" id="CP016199">
    <property type="protein sequence ID" value="ASS37278.1"/>
    <property type="molecule type" value="Genomic_DNA"/>
</dbReference>
<dbReference type="Gene3D" id="3.40.1360.10">
    <property type="match status" value="1"/>
</dbReference>
<evidence type="ECO:0000313" key="14">
    <source>
        <dbReference type="EMBL" id="ASS37278.1"/>
    </source>
</evidence>
<evidence type="ECO:0000256" key="7">
    <source>
        <dbReference type="ARBA" id="ARBA00022759"/>
    </source>
</evidence>
<organism evidence="14 15">
    <name type="scientific">Mogibacterium pumilum</name>
    <dbReference type="NCBI Taxonomy" id="86332"/>
    <lineage>
        <taxon>Bacteria</taxon>
        <taxon>Bacillati</taxon>
        <taxon>Bacillota</taxon>
        <taxon>Clostridia</taxon>
        <taxon>Peptostreptococcales</taxon>
        <taxon>Anaerovoracaceae</taxon>
        <taxon>Mogibacterium</taxon>
    </lineage>
</organism>
<evidence type="ECO:0000256" key="4">
    <source>
        <dbReference type="ARBA" id="ARBA00022722"/>
    </source>
</evidence>
<dbReference type="Pfam" id="PF13331">
    <property type="entry name" value="DUF4093"/>
    <property type="match status" value="1"/>
</dbReference>
<evidence type="ECO:0000256" key="5">
    <source>
        <dbReference type="ARBA" id="ARBA00022723"/>
    </source>
</evidence>
<comment type="catalytic activity">
    <reaction evidence="11">
        <text>Endonucleolytic cleavage of RNA, removing 21 and 42 nucleotides, respectively, from the 5'- and 3'-termini of a 5S-rRNA precursor.</text>
        <dbReference type="EC" id="3.1.26.8"/>
    </reaction>
</comment>
<dbReference type="PANTHER" id="PTHR39156">
    <property type="entry name" value="RIBONUCLEASE M5"/>
    <property type="match status" value="1"/>
</dbReference>